<evidence type="ECO:0000313" key="3">
    <source>
        <dbReference type="Proteomes" id="UP000035762"/>
    </source>
</evidence>
<dbReference type="InterPro" id="IPR011010">
    <property type="entry name" value="DNA_brk_join_enz"/>
</dbReference>
<dbReference type="GO" id="GO:0003677">
    <property type="term" value="F:DNA binding"/>
    <property type="evidence" value="ECO:0007669"/>
    <property type="project" value="InterPro"/>
</dbReference>
<dbReference type="GO" id="GO:0015074">
    <property type="term" value="P:DNA integration"/>
    <property type="evidence" value="ECO:0007669"/>
    <property type="project" value="InterPro"/>
</dbReference>
<keyword evidence="1" id="KW-0233">DNA recombination</keyword>
<organism evidence="2 3">
    <name type="scientific">Afipia felis</name>
    <name type="common">Cat scratch disease bacillus</name>
    <dbReference type="NCBI Taxonomy" id="1035"/>
    <lineage>
        <taxon>Bacteria</taxon>
        <taxon>Pseudomonadati</taxon>
        <taxon>Pseudomonadota</taxon>
        <taxon>Alphaproteobacteria</taxon>
        <taxon>Hyphomicrobiales</taxon>
        <taxon>Nitrobacteraceae</taxon>
        <taxon>Afipia</taxon>
    </lineage>
</organism>
<dbReference type="AlphaFoldDB" id="A0A090MMZ8"/>
<keyword evidence="3" id="KW-1185">Reference proteome</keyword>
<dbReference type="EMBL" id="CCAZ020000001">
    <property type="protein sequence ID" value="CEG08765.1"/>
    <property type="molecule type" value="Genomic_DNA"/>
</dbReference>
<evidence type="ECO:0008006" key="4">
    <source>
        <dbReference type="Google" id="ProtNLM"/>
    </source>
</evidence>
<evidence type="ECO:0000256" key="1">
    <source>
        <dbReference type="ARBA" id="ARBA00023172"/>
    </source>
</evidence>
<dbReference type="SUPFAM" id="SSF56349">
    <property type="entry name" value="DNA breaking-rejoining enzymes"/>
    <property type="match status" value="1"/>
</dbReference>
<name>A0A090MMZ8_AFIFE</name>
<gene>
    <name evidence="2" type="ORF">BN961_02183</name>
</gene>
<sequence>MVKLPRHVISKRLKGGVTAYYYNVPSIYREKKCPIPNKPLGTDFNKACKLAEQINGQFDEWDDLCKGLPVTGVSMPRYGTVDWLFREYRLSKSYTEKVSASSRQSYEKAMLMVCDTLTKSGARVGSKPVRSISPRGADKLYDKFVIGKNGARYRQAEKAVGLCRKAWKVVYRLYPEEFDKQVPNPWAGVTMKTRVKATKPAVTRDQVYQFAHGCVEAGAVEAAAAAVICFEWLQRPENVIAGHLNWTDYRSEKNPNIIRILHHKTGAIVLHPLEEVTDGSVVRFYEEAEQILSHLPRRGVSMILRDLGDGNAKPFAFSTIQHTVQRMRKKLKLPSIFTLDACRHGGMTELEEAELTDGQGRALSAHKTQQSYEGYAKRNMTRALSATRKRHAHRLANASATSIQNEAGKSIQNDDIKIAK</sequence>
<dbReference type="Gene3D" id="1.10.443.10">
    <property type="entry name" value="Intergrase catalytic core"/>
    <property type="match status" value="1"/>
</dbReference>
<comment type="caution">
    <text evidence="2">The sequence shown here is derived from an EMBL/GenBank/DDBJ whole genome shotgun (WGS) entry which is preliminary data.</text>
</comment>
<dbReference type="GO" id="GO:0006310">
    <property type="term" value="P:DNA recombination"/>
    <property type="evidence" value="ECO:0007669"/>
    <property type="project" value="UniProtKB-KW"/>
</dbReference>
<proteinExistence type="predicted"/>
<dbReference type="InterPro" id="IPR013762">
    <property type="entry name" value="Integrase-like_cat_sf"/>
</dbReference>
<dbReference type="RefSeq" id="WP_156186859.1">
    <property type="nucleotide sequence ID" value="NZ_CCAZ020000001.1"/>
</dbReference>
<reference evidence="2 3" key="1">
    <citation type="journal article" date="2014" name="Genome Announc.">
        <title>Genome Sequence of Afipia felis Strain 76713, Isolated in Hospital Water Using an Amoeba Co-Culture Procedure.</title>
        <authorList>
            <person name="Benamar S."/>
            <person name="La Scola B."/>
            <person name="Croce O."/>
        </authorList>
    </citation>
    <scope>NUCLEOTIDE SEQUENCE [LARGE SCALE GENOMIC DNA]</scope>
    <source>
        <strain evidence="2 3">76713</strain>
    </source>
</reference>
<accession>A0A090MMZ8</accession>
<dbReference type="OrthoDB" id="8185933at2"/>
<dbReference type="Proteomes" id="UP000035762">
    <property type="component" value="Unassembled WGS sequence"/>
</dbReference>
<protein>
    <recommendedName>
        <fullName evidence="4">Site-specific recombinase XerD</fullName>
    </recommendedName>
</protein>
<evidence type="ECO:0000313" key="2">
    <source>
        <dbReference type="EMBL" id="CEG08765.1"/>
    </source>
</evidence>
<dbReference type="STRING" id="1035.BN961_02183"/>